<evidence type="ECO:0000313" key="2">
    <source>
        <dbReference type="Proteomes" id="UP000663838"/>
    </source>
</evidence>
<comment type="caution">
    <text evidence="1">The sequence shown here is derived from an EMBL/GenBank/DDBJ whole genome shotgun (WGS) entry which is preliminary data.</text>
</comment>
<dbReference type="AlphaFoldDB" id="A0A821WKW5"/>
<gene>
    <name evidence="1" type="ORF">TOA249_LOCUS32447</name>
</gene>
<dbReference type="EMBL" id="CAJOBS010007984">
    <property type="protein sequence ID" value="CAF4926115.1"/>
    <property type="molecule type" value="Genomic_DNA"/>
</dbReference>
<organism evidence="1 2">
    <name type="scientific">Rotaria socialis</name>
    <dbReference type="NCBI Taxonomy" id="392032"/>
    <lineage>
        <taxon>Eukaryota</taxon>
        <taxon>Metazoa</taxon>
        <taxon>Spiralia</taxon>
        <taxon>Gnathifera</taxon>
        <taxon>Rotifera</taxon>
        <taxon>Eurotatoria</taxon>
        <taxon>Bdelloidea</taxon>
        <taxon>Philodinida</taxon>
        <taxon>Philodinidae</taxon>
        <taxon>Rotaria</taxon>
    </lineage>
</organism>
<dbReference type="Proteomes" id="UP000663838">
    <property type="component" value="Unassembled WGS sequence"/>
</dbReference>
<reference evidence="1" key="1">
    <citation type="submission" date="2021-02" db="EMBL/GenBank/DDBJ databases">
        <authorList>
            <person name="Nowell W R."/>
        </authorList>
    </citation>
    <scope>NUCLEOTIDE SEQUENCE</scope>
</reference>
<accession>A0A821WKW5</accession>
<protein>
    <submittedName>
        <fullName evidence="1">Uncharacterized protein</fullName>
    </submittedName>
</protein>
<proteinExistence type="predicted"/>
<name>A0A821WKW5_9BILA</name>
<evidence type="ECO:0000313" key="1">
    <source>
        <dbReference type="EMBL" id="CAF4926115.1"/>
    </source>
</evidence>
<sequence>MLADSEVRNKLFELVKLLAAAGVFSAKDGANPMNVLSNVMGPLMPAQSKDRKNEVKNNSTAKYDFTYDATKKR</sequence>